<organism evidence="7 8">
    <name type="scientific">Paracoccus fontiphilus</name>
    <dbReference type="NCBI Taxonomy" id="1815556"/>
    <lineage>
        <taxon>Bacteria</taxon>
        <taxon>Pseudomonadati</taxon>
        <taxon>Pseudomonadota</taxon>
        <taxon>Alphaproteobacteria</taxon>
        <taxon>Rhodobacterales</taxon>
        <taxon>Paracoccaceae</taxon>
        <taxon>Paracoccus</taxon>
    </lineage>
</organism>
<gene>
    <name evidence="7" type="ORF">ACFOD7_14175</name>
</gene>
<feature type="domain" description="CzcB-like barrel-sandwich hybrid" evidence="6">
    <location>
        <begin position="73"/>
        <end position="198"/>
    </location>
</feature>
<feature type="domain" description="Multidrug resistance protein MdtA-like C-terminal permuted SH3" evidence="5">
    <location>
        <begin position="291"/>
        <end position="341"/>
    </location>
</feature>
<feature type="coiled-coil region" evidence="2">
    <location>
        <begin position="105"/>
        <end position="163"/>
    </location>
</feature>
<dbReference type="InterPro" id="IPR006143">
    <property type="entry name" value="RND_pump_MFP"/>
</dbReference>
<keyword evidence="8" id="KW-1185">Reference proteome</keyword>
<evidence type="ECO:0000259" key="5">
    <source>
        <dbReference type="Pfam" id="PF25967"/>
    </source>
</evidence>
<evidence type="ECO:0000313" key="7">
    <source>
        <dbReference type="EMBL" id="MFC3169195.1"/>
    </source>
</evidence>
<dbReference type="Gene3D" id="2.40.420.20">
    <property type="match status" value="1"/>
</dbReference>
<proteinExistence type="inferred from homology"/>
<evidence type="ECO:0000256" key="3">
    <source>
        <dbReference type="SAM" id="MobiDB-lite"/>
    </source>
</evidence>
<dbReference type="SUPFAM" id="SSF111369">
    <property type="entry name" value="HlyD-like secretion proteins"/>
    <property type="match status" value="1"/>
</dbReference>
<dbReference type="EMBL" id="JBHRTE010000058">
    <property type="protein sequence ID" value="MFC3169195.1"/>
    <property type="molecule type" value="Genomic_DNA"/>
</dbReference>
<dbReference type="InterPro" id="IPR058792">
    <property type="entry name" value="Beta-barrel_RND_2"/>
</dbReference>
<dbReference type="Pfam" id="PF25954">
    <property type="entry name" value="Beta-barrel_RND_2"/>
    <property type="match status" value="1"/>
</dbReference>
<accession>A0ABV7IF33</accession>
<dbReference type="PANTHER" id="PTHR30469">
    <property type="entry name" value="MULTIDRUG RESISTANCE PROTEIN MDTA"/>
    <property type="match status" value="1"/>
</dbReference>
<dbReference type="Gene3D" id="2.40.30.170">
    <property type="match status" value="1"/>
</dbReference>
<evidence type="ECO:0000313" key="8">
    <source>
        <dbReference type="Proteomes" id="UP001595557"/>
    </source>
</evidence>
<evidence type="ECO:0000256" key="1">
    <source>
        <dbReference type="ARBA" id="ARBA00009477"/>
    </source>
</evidence>
<evidence type="ECO:0000256" key="2">
    <source>
        <dbReference type="SAM" id="Coils"/>
    </source>
</evidence>
<comment type="caution">
    <text evidence="7">The sequence shown here is derived from an EMBL/GenBank/DDBJ whole genome shotgun (WGS) entry which is preliminary data.</text>
</comment>
<reference evidence="8" key="1">
    <citation type="journal article" date="2019" name="Int. J. Syst. Evol. Microbiol.">
        <title>The Global Catalogue of Microorganisms (GCM) 10K type strain sequencing project: providing services to taxonomists for standard genome sequencing and annotation.</title>
        <authorList>
            <consortium name="The Broad Institute Genomics Platform"/>
            <consortium name="The Broad Institute Genome Sequencing Center for Infectious Disease"/>
            <person name="Wu L."/>
            <person name="Ma J."/>
        </authorList>
    </citation>
    <scope>NUCLEOTIDE SEQUENCE [LARGE SCALE GENOMIC DNA]</scope>
    <source>
        <strain evidence="8">KCTC 52239</strain>
    </source>
</reference>
<evidence type="ECO:0000259" key="6">
    <source>
        <dbReference type="Pfam" id="PF25973"/>
    </source>
</evidence>
<dbReference type="Gene3D" id="1.10.287.470">
    <property type="entry name" value="Helix hairpin bin"/>
    <property type="match status" value="1"/>
</dbReference>
<protein>
    <submittedName>
        <fullName evidence="7">Efflux RND transporter periplasmic adaptor subunit</fullName>
    </submittedName>
</protein>
<dbReference type="Pfam" id="PF25967">
    <property type="entry name" value="RND-MFP_C"/>
    <property type="match status" value="1"/>
</dbReference>
<name>A0ABV7IF33_9RHOB</name>
<dbReference type="Proteomes" id="UP001595557">
    <property type="component" value="Unassembled WGS sequence"/>
</dbReference>
<evidence type="ECO:0000259" key="4">
    <source>
        <dbReference type="Pfam" id="PF25954"/>
    </source>
</evidence>
<dbReference type="InterPro" id="IPR058647">
    <property type="entry name" value="BSH_CzcB-like"/>
</dbReference>
<dbReference type="Pfam" id="PF25973">
    <property type="entry name" value="BSH_CzcB"/>
    <property type="match status" value="1"/>
</dbReference>
<dbReference type="InterPro" id="IPR058627">
    <property type="entry name" value="MdtA-like_C"/>
</dbReference>
<keyword evidence="2" id="KW-0175">Coiled coil</keyword>
<dbReference type="NCBIfam" id="TIGR01730">
    <property type="entry name" value="RND_mfp"/>
    <property type="match status" value="1"/>
</dbReference>
<dbReference type="RefSeq" id="WP_207471023.1">
    <property type="nucleotide sequence ID" value="NZ_JAFNAW010000059.1"/>
</dbReference>
<feature type="compositionally biased region" description="Low complexity" evidence="3">
    <location>
        <begin position="360"/>
        <end position="375"/>
    </location>
</feature>
<dbReference type="PANTHER" id="PTHR30469:SF11">
    <property type="entry name" value="BLL4320 PROTEIN"/>
    <property type="match status" value="1"/>
</dbReference>
<dbReference type="Gene3D" id="2.40.50.100">
    <property type="match status" value="1"/>
</dbReference>
<feature type="domain" description="CusB-like beta-barrel" evidence="4">
    <location>
        <begin position="205"/>
        <end position="277"/>
    </location>
</feature>
<sequence>MRAVKAVLGLVAILAAGAGGLYLTERLLAASEPAAETAGADSAPLRVETITPETVTFADAVTAVGTARARQAVDLLPESSGRIARIAFQPGDRVEAGAVLVELDSRAEQADLKAAQATLAEAEAAFGRQESLNRSGSASDAAFQTARAALLRAEAERDRAEVALEDRSLRAPFAGIIGLTDLVEGQVIDTATPIATLDDLSVIEVDFSVPETLLPRLARGQRVELTSAAWPGRVFGGGISRIDSRVDAGTRSLALRAEIPNDDRALAGGMFLQVRLVLDEQRRLAIPENAQTVEGDRVLVMLAEGNTARQAEIVTGQQQDGLVEVVSGLSPSSRIIVTNLHRLSEGSTIEPVARERRVEAAPVPATAPAPAEGGG</sequence>
<feature type="region of interest" description="Disordered" evidence="3">
    <location>
        <begin position="355"/>
        <end position="375"/>
    </location>
</feature>
<comment type="similarity">
    <text evidence="1">Belongs to the membrane fusion protein (MFP) (TC 8.A.1) family.</text>
</comment>